<evidence type="ECO:0000313" key="2">
    <source>
        <dbReference type="EMBL" id="KAG2496352.1"/>
    </source>
</evidence>
<accession>A0A835Y4P3</accession>
<evidence type="ECO:0000256" key="1">
    <source>
        <dbReference type="SAM" id="Coils"/>
    </source>
</evidence>
<feature type="coiled-coil region" evidence="1">
    <location>
        <begin position="2"/>
        <end position="36"/>
    </location>
</feature>
<sequence>MILISRQQLKAIERRVEDLERRFERSDDQVAILSQHFIYNVADQLEDLASPGSEAAPLRQESVMGAIFLCSAERARGALPEALTSACDTITDYAESQAGLTKEGS</sequence>
<proteinExistence type="predicted"/>
<keyword evidence="1" id="KW-0175">Coiled coil</keyword>
<comment type="caution">
    <text evidence="2">The sequence shown here is derived from an EMBL/GenBank/DDBJ whole genome shotgun (WGS) entry which is preliminary data.</text>
</comment>
<dbReference type="AlphaFoldDB" id="A0A835Y4P3"/>
<gene>
    <name evidence="2" type="ORF">HYH03_005582</name>
</gene>
<organism evidence="2 3">
    <name type="scientific">Edaphochlamys debaryana</name>
    <dbReference type="NCBI Taxonomy" id="47281"/>
    <lineage>
        <taxon>Eukaryota</taxon>
        <taxon>Viridiplantae</taxon>
        <taxon>Chlorophyta</taxon>
        <taxon>core chlorophytes</taxon>
        <taxon>Chlorophyceae</taxon>
        <taxon>CS clade</taxon>
        <taxon>Chlamydomonadales</taxon>
        <taxon>Chlamydomonadales incertae sedis</taxon>
        <taxon>Edaphochlamys</taxon>
    </lineage>
</organism>
<dbReference type="Proteomes" id="UP000612055">
    <property type="component" value="Unassembled WGS sequence"/>
</dbReference>
<keyword evidence="3" id="KW-1185">Reference proteome</keyword>
<protein>
    <submittedName>
        <fullName evidence="2">Uncharacterized protein</fullName>
    </submittedName>
</protein>
<evidence type="ECO:0000313" key="3">
    <source>
        <dbReference type="Proteomes" id="UP000612055"/>
    </source>
</evidence>
<reference evidence="2" key="1">
    <citation type="journal article" date="2020" name="bioRxiv">
        <title>Comparative genomics of Chlamydomonas.</title>
        <authorList>
            <person name="Craig R.J."/>
            <person name="Hasan A.R."/>
            <person name="Ness R.W."/>
            <person name="Keightley P.D."/>
        </authorList>
    </citation>
    <scope>NUCLEOTIDE SEQUENCE</scope>
    <source>
        <strain evidence="2">CCAP 11/70</strain>
    </source>
</reference>
<dbReference type="EMBL" id="JAEHOE010000019">
    <property type="protein sequence ID" value="KAG2496352.1"/>
    <property type="molecule type" value="Genomic_DNA"/>
</dbReference>
<name>A0A835Y4P3_9CHLO</name>